<evidence type="ECO:0000313" key="2">
    <source>
        <dbReference type="Proteomes" id="UP000216133"/>
    </source>
</evidence>
<proteinExistence type="predicted"/>
<accession>A0A268QUH3</accession>
<sequence length="64" mass="7224">MWSGLAGILLGIHALSKEGTRYKGFINQLIDFFCEMYPAELEKTMAKKDLGMSDYDVIEGWCST</sequence>
<reference evidence="1 2" key="1">
    <citation type="submission" date="2017-07" db="EMBL/GenBank/DDBJ databases">
        <title>Isolation and whole genome analysis of endospore-forming bacteria from heroin.</title>
        <authorList>
            <person name="Kalinowski J."/>
            <person name="Ahrens B."/>
            <person name="Al-Dilaimi A."/>
            <person name="Winkler A."/>
            <person name="Wibberg D."/>
            <person name="Schleenbecker U."/>
            <person name="Ruckert C."/>
            <person name="Wolfel R."/>
            <person name="Grass G."/>
        </authorList>
    </citation>
    <scope>NUCLEOTIDE SEQUENCE [LARGE SCALE GENOMIC DNA]</scope>
    <source>
        <strain evidence="1 2">7523-2</strain>
    </source>
</reference>
<name>A0A268QUH3_SHOCL</name>
<dbReference type="Gene3D" id="1.50.10.20">
    <property type="match status" value="1"/>
</dbReference>
<comment type="caution">
    <text evidence="1">The sequence shown here is derived from an EMBL/GenBank/DDBJ whole genome shotgun (WGS) entry which is preliminary data.</text>
</comment>
<protein>
    <submittedName>
        <fullName evidence="1">Uncharacterized protein</fullName>
    </submittedName>
</protein>
<organism evidence="1 2">
    <name type="scientific">Shouchella clausii</name>
    <name type="common">Alkalihalobacillus clausii</name>
    <dbReference type="NCBI Taxonomy" id="79880"/>
    <lineage>
        <taxon>Bacteria</taxon>
        <taxon>Bacillati</taxon>
        <taxon>Bacillota</taxon>
        <taxon>Bacilli</taxon>
        <taxon>Bacillales</taxon>
        <taxon>Bacillaceae</taxon>
        <taxon>Shouchella</taxon>
    </lineage>
</organism>
<dbReference type="SUPFAM" id="SSF158745">
    <property type="entry name" value="LanC-like"/>
    <property type="match status" value="1"/>
</dbReference>
<dbReference type="AlphaFoldDB" id="A0A268QUH3"/>
<evidence type="ECO:0000313" key="1">
    <source>
        <dbReference type="EMBL" id="PAF11733.1"/>
    </source>
</evidence>
<dbReference type="Proteomes" id="UP000216133">
    <property type="component" value="Unassembled WGS sequence"/>
</dbReference>
<dbReference type="EMBL" id="NPBS01000833">
    <property type="protein sequence ID" value="PAF11733.1"/>
    <property type="molecule type" value="Genomic_DNA"/>
</dbReference>
<gene>
    <name evidence="1" type="ORF">CHH61_25710</name>
</gene>
<feature type="non-terminal residue" evidence="1">
    <location>
        <position position="64"/>
    </location>
</feature>